<accession>A0AAE3R4P5</accession>
<dbReference type="Proteomes" id="UP001232063">
    <property type="component" value="Unassembled WGS sequence"/>
</dbReference>
<dbReference type="Pfam" id="PF13595">
    <property type="entry name" value="DUF4138"/>
    <property type="match status" value="1"/>
</dbReference>
<dbReference type="InterPro" id="IPR022298">
    <property type="entry name" value="Conjug_transposon_TraN"/>
</dbReference>
<name>A0AAE3R4P5_9BACT</name>
<gene>
    <name evidence="2" type="primary">traN</name>
    <name evidence="2" type="ORF">QNI22_23160</name>
</gene>
<feature type="signal peptide" evidence="1">
    <location>
        <begin position="1"/>
        <end position="20"/>
    </location>
</feature>
<sequence length="279" mass="31567">MKTIQLAIISLLLISSKGLGQSTSPTILPSYPLSVTHQKTTTLIFPYAIKSVDRGSQDILAQKASGVENVLWIKAAQKQIEQTNLTVITTDGNVYSYLVNYASNPTVLTLSYSASNQLSEKVHFSEMHPNQSQLKATCQQILARRKLFRRKKDSHFGISLHLEGIYIQDEVLYYRIRLHNQTAINYTIDQLRFSIHDKKQAKRTATQEQELSPIYIYSAADSTETIKAHSQQTWVVALDKFTIPDQKYVLIETNEKNGGKHLHLQIKNRTLVKAIPIGN</sequence>
<dbReference type="AlphaFoldDB" id="A0AAE3R4P5"/>
<dbReference type="EMBL" id="JASJOU010000008">
    <property type="protein sequence ID" value="MDJ1503586.1"/>
    <property type="molecule type" value="Genomic_DNA"/>
</dbReference>
<evidence type="ECO:0000256" key="1">
    <source>
        <dbReference type="SAM" id="SignalP"/>
    </source>
</evidence>
<keyword evidence="1" id="KW-0732">Signal</keyword>
<organism evidence="2 3">
    <name type="scientific">Xanthocytophaga agilis</name>
    <dbReference type="NCBI Taxonomy" id="3048010"/>
    <lineage>
        <taxon>Bacteria</taxon>
        <taxon>Pseudomonadati</taxon>
        <taxon>Bacteroidota</taxon>
        <taxon>Cytophagia</taxon>
        <taxon>Cytophagales</taxon>
        <taxon>Rhodocytophagaceae</taxon>
        <taxon>Xanthocytophaga</taxon>
    </lineage>
</organism>
<dbReference type="RefSeq" id="WP_314514203.1">
    <property type="nucleotide sequence ID" value="NZ_JASJOU010000008.1"/>
</dbReference>
<protein>
    <submittedName>
        <fullName evidence="2">Conjugative transposon protein TraN</fullName>
    </submittedName>
</protein>
<evidence type="ECO:0000313" key="3">
    <source>
        <dbReference type="Proteomes" id="UP001232063"/>
    </source>
</evidence>
<evidence type="ECO:0000313" key="2">
    <source>
        <dbReference type="EMBL" id="MDJ1503586.1"/>
    </source>
</evidence>
<dbReference type="NCBIfam" id="TIGR03780">
    <property type="entry name" value="Bac_Flav_CT_N"/>
    <property type="match status" value="1"/>
</dbReference>
<feature type="chain" id="PRO_5041972583" evidence="1">
    <location>
        <begin position="21"/>
        <end position="279"/>
    </location>
</feature>
<reference evidence="2" key="1">
    <citation type="submission" date="2023-05" db="EMBL/GenBank/DDBJ databases">
        <authorList>
            <person name="Zhang X."/>
        </authorList>
    </citation>
    <scope>NUCLEOTIDE SEQUENCE</scope>
    <source>
        <strain evidence="2">BD1B2-1</strain>
    </source>
</reference>
<keyword evidence="3" id="KW-1185">Reference proteome</keyword>
<proteinExistence type="predicted"/>
<comment type="caution">
    <text evidence="2">The sequence shown here is derived from an EMBL/GenBank/DDBJ whole genome shotgun (WGS) entry which is preliminary data.</text>
</comment>